<evidence type="ECO:0000313" key="3">
    <source>
        <dbReference type="Proteomes" id="UP001595766"/>
    </source>
</evidence>
<dbReference type="EMBL" id="JBHSAV010000059">
    <property type="protein sequence ID" value="MFC3977827.1"/>
    <property type="molecule type" value="Genomic_DNA"/>
</dbReference>
<dbReference type="InterPro" id="IPR037171">
    <property type="entry name" value="NagB/RpiA_transferase-like"/>
</dbReference>
<evidence type="ECO:0000259" key="1">
    <source>
        <dbReference type="Pfam" id="PF01182"/>
    </source>
</evidence>
<gene>
    <name evidence="2" type="ORF">ACFOUP_15670</name>
</gene>
<keyword evidence="3" id="KW-1185">Reference proteome</keyword>
<dbReference type="PANTHER" id="PTHR11280">
    <property type="entry name" value="GLUCOSAMINE-6-PHOSPHATE ISOMERASE"/>
    <property type="match status" value="1"/>
</dbReference>
<dbReference type="GO" id="GO:0017057">
    <property type="term" value="F:6-phosphogluconolactonase activity"/>
    <property type="evidence" value="ECO:0007669"/>
    <property type="project" value="UniProtKB-EC"/>
</dbReference>
<feature type="domain" description="Glucosamine/galactosamine-6-phosphate isomerase" evidence="1">
    <location>
        <begin position="20"/>
        <end position="231"/>
    </location>
</feature>
<dbReference type="SUPFAM" id="SSF100950">
    <property type="entry name" value="NagB/RpiA/CoA transferase-like"/>
    <property type="match status" value="1"/>
</dbReference>
<dbReference type="Pfam" id="PF01182">
    <property type="entry name" value="Glucosamine_iso"/>
    <property type="match status" value="1"/>
</dbReference>
<dbReference type="PANTHER" id="PTHR11280:SF6">
    <property type="entry name" value="GLUCOSAMINE-6-PHOSPHATE ISOMERASE NAGB"/>
    <property type="match status" value="1"/>
</dbReference>
<organism evidence="2 3">
    <name type="scientific">Belliella kenyensis</name>
    <dbReference type="NCBI Taxonomy" id="1472724"/>
    <lineage>
        <taxon>Bacteria</taxon>
        <taxon>Pseudomonadati</taxon>
        <taxon>Bacteroidota</taxon>
        <taxon>Cytophagia</taxon>
        <taxon>Cytophagales</taxon>
        <taxon>Cyclobacteriaceae</taxon>
        <taxon>Belliella</taxon>
    </lineage>
</organism>
<dbReference type="Gene3D" id="3.40.50.1360">
    <property type="match status" value="1"/>
</dbReference>
<dbReference type="InterPro" id="IPR006148">
    <property type="entry name" value="Glc/Gal-6P_isomerase"/>
</dbReference>
<dbReference type="InterPro" id="IPR004547">
    <property type="entry name" value="Glucosamine6P_isomerase"/>
</dbReference>
<accession>A0ABV8ES44</accession>
<proteinExistence type="predicted"/>
<name>A0ABV8ES44_9BACT</name>
<dbReference type="CDD" id="cd01399">
    <property type="entry name" value="GlcN6P_deaminase"/>
    <property type="match status" value="1"/>
</dbReference>
<keyword evidence="2" id="KW-0378">Hydrolase</keyword>
<protein>
    <submittedName>
        <fullName evidence="2">6-phosphogluconolactonase</fullName>
        <ecNumber evidence="2">3.1.1.31</ecNumber>
    </submittedName>
</protein>
<dbReference type="EC" id="3.1.1.31" evidence="2"/>
<comment type="caution">
    <text evidence="2">The sequence shown here is derived from an EMBL/GenBank/DDBJ whole genome shotgun (WGS) entry which is preliminary data.</text>
</comment>
<sequence>MIDFQKDVNVFTDPYLVGVAAGEAVEKCIVELQERQDEIRIIFAAAPSQNGLLAYLSNSKKIKWHKIVAMNMDEYIGLPSDADQLFSRFLDEKLFSKVYLKDVNVIDTQNEIENEIKRYTDLINEGEIDIVCLGIGENGHIAFNDPPVADFEDSEIIKKVTLDDACKIQQVNDGCFESIDEVPKTALTLTVPILMKGKHLFCVVLGSSKSQAVKNTLAGPISISCPASILTTHPDCKFYFDEAAVKDLPDAHIKD</sequence>
<reference evidence="3" key="1">
    <citation type="journal article" date="2019" name="Int. J. Syst. Evol. Microbiol.">
        <title>The Global Catalogue of Microorganisms (GCM) 10K type strain sequencing project: providing services to taxonomists for standard genome sequencing and annotation.</title>
        <authorList>
            <consortium name="The Broad Institute Genomics Platform"/>
            <consortium name="The Broad Institute Genome Sequencing Center for Infectious Disease"/>
            <person name="Wu L."/>
            <person name="Ma J."/>
        </authorList>
    </citation>
    <scope>NUCLEOTIDE SEQUENCE [LARGE SCALE GENOMIC DNA]</scope>
    <source>
        <strain evidence="3">CECT 8551</strain>
    </source>
</reference>
<evidence type="ECO:0000313" key="2">
    <source>
        <dbReference type="EMBL" id="MFC3977827.1"/>
    </source>
</evidence>
<dbReference type="RefSeq" id="WP_241294541.1">
    <property type="nucleotide sequence ID" value="NZ_JAKZGR010000007.1"/>
</dbReference>
<dbReference type="Proteomes" id="UP001595766">
    <property type="component" value="Unassembled WGS sequence"/>
</dbReference>